<dbReference type="EMBL" id="LR798243">
    <property type="protein sequence ID" value="CAB5214689.1"/>
    <property type="molecule type" value="Genomic_DNA"/>
</dbReference>
<evidence type="ECO:0000313" key="1">
    <source>
        <dbReference type="EMBL" id="CAB5214689.1"/>
    </source>
</evidence>
<protein>
    <submittedName>
        <fullName evidence="1">Uncharacterized protein</fullName>
    </submittedName>
</protein>
<accession>A0A6J7WHN5</accession>
<proteinExistence type="predicted"/>
<sequence length="338" mass="37443">MRIKDIILEGGWDTTLTQGTVLHPKIVAVALQVVDKFVADFNKFAQAQGIGTIKRGRPTGSSAYHEQDAEEHPDKVYGDIDLQMIAPEAEGVSFAQFTAYWNKATFDFVQAGHAPYVDTSESKPGHPIFKVGAKDYVQIDFMWHPERLANWGATRVTPERGVKGLLTGNMYSVLGELLDLSIQHAGVQLKVVDGQHVSFSKQKGTEVVTVTTNPATFILDTFVYEANQLGIKKPKIAPMLKQFPGNDINDVKISKLVNGVKGFAESCELNGMFGQGDFKNFTDAGDFINKFWQRYEEKALIDIAGKKRDKASTPEAQARAEQDRQKIQQGLDMVKGLF</sequence>
<organism evidence="1">
    <name type="scientific">uncultured Caudovirales phage</name>
    <dbReference type="NCBI Taxonomy" id="2100421"/>
    <lineage>
        <taxon>Viruses</taxon>
        <taxon>Duplodnaviria</taxon>
        <taxon>Heunggongvirae</taxon>
        <taxon>Uroviricota</taxon>
        <taxon>Caudoviricetes</taxon>
        <taxon>Peduoviridae</taxon>
        <taxon>Maltschvirus</taxon>
        <taxon>Maltschvirus maltsch</taxon>
    </lineage>
</organism>
<reference evidence="1" key="1">
    <citation type="submission" date="2020-05" db="EMBL/GenBank/DDBJ databases">
        <authorList>
            <person name="Chiriac C."/>
            <person name="Salcher M."/>
            <person name="Ghai R."/>
            <person name="Kavagutti S V."/>
        </authorList>
    </citation>
    <scope>NUCLEOTIDE SEQUENCE</scope>
</reference>
<name>A0A6J7WHN5_9CAUD</name>
<gene>
    <name evidence="1" type="ORF">UFOVP190_217</name>
</gene>